<evidence type="ECO:0000313" key="5">
    <source>
        <dbReference type="EMBL" id="GCB74856.1"/>
    </source>
</evidence>
<accession>A0A401PNZ4</accession>
<dbReference type="GO" id="GO:0016887">
    <property type="term" value="F:ATP hydrolysis activity"/>
    <property type="evidence" value="ECO:0007669"/>
    <property type="project" value="TreeGrafter"/>
</dbReference>
<dbReference type="GO" id="GO:0005884">
    <property type="term" value="C:actin filament"/>
    <property type="evidence" value="ECO:0007669"/>
    <property type="project" value="TreeGrafter"/>
</dbReference>
<evidence type="ECO:0000313" key="6">
    <source>
        <dbReference type="Proteomes" id="UP000288216"/>
    </source>
</evidence>
<evidence type="ECO:0000256" key="3">
    <source>
        <dbReference type="SAM" id="Coils"/>
    </source>
</evidence>
<dbReference type="GO" id="GO:0005737">
    <property type="term" value="C:cytoplasm"/>
    <property type="evidence" value="ECO:0007669"/>
    <property type="project" value="UniProtKB-SubCell"/>
</dbReference>
<evidence type="ECO:0000256" key="1">
    <source>
        <dbReference type="ARBA" id="ARBA00004496"/>
    </source>
</evidence>
<dbReference type="AlphaFoldDB" id="A0A401PNZ4"/>
<keyword evidence="3" id="KW-0175">Coiled coil</keyword>
<dbReference type="GO" id="GO:0030027">
    <property type="term" value="C:lamellipodium"/>
    <property type="evidence" value="ECO:0007669"/>
    <property type="project" value="TreeGrafter"/>
</dbReference>
<feature type="compositionally biased region" description="Acidic residues" evidence="4">
    <location>
        <begin position="59"/>
        <end position="70"/>
    </location>
</feature>
<dbReference type="Proteomes" id="UP000288216">
    <property type="component" value="Unassembled WGS sequence"/>
</dbReference>
<reference evidence="5 6" key="1">
    <citation type="journal article" date="2018" name="Nat. Ecol. Evol.">
        <title>Shark genomes provide insights into elasmobranch evolution and the origin of vertebrates.</title>
        <authorList>
            <person name="Hara Y"/>
            <person name="Yamaguchi K"/>
            <person name="Onimaru K"/>
            <person name="Kadota M"/>
            <person name="Koyanagi M"/>
            <person name="Keeley SD"/>
            <person name="Tatsumi K"/>
            <person name="Tanaka K"/>
            <person name="Motone F"/>
            <person name="Kageyama Y"/>
            <person name="Nozu R"/>
            <person name="Adachi N"/>
            <person name="Nishimura O"/>
            <person name="Nakagawa R"/>
            <person name="Tanegashima C"/>
            <person name="Kiyatake I"/>
            <person name="Matsumoto R"/>
            <person name="Murakumo K"/>
            <person name="Nishida K"/>
            <person name="Terakita A"/>
            <person name="Kuratani S"/>
            <person name="Sato K"/>
            <person name="Hyodo S Kuraku.S."/>
        </authorList>
    </citation>
    <scope>NUCLEOTIDE SEQUENCE [LARGE SCALE GENOMIC DNA]</scope>
</reference>
<dbReference type="OrthoDB" id="312459at2759"/>
<dbReference type="InterPro" id="IPR046987">
    <property type="entry name" value="Myo9"/>
</dbReference>
<evidence type="ECO:0000256" key="2">
    <source>
        <dbReference type="ARBA" id="ARBA00022490"/>
    </source>
</evidence>
<feature type="region of interest" description="Disordered" evidence="4">
    <location>
        <begin position="40"/>
        <end position="70"/>
    </location>
</feature>
<organism evidence="5 6">
    <name type="scientific">Scyliorhinus torazame</name>
    <name type="common">Cloudy catshark</name>
    <name type="synonym">Catulus torazame</name>
    <dbReference type="NCBI Taxonomy" id="75743"/>
    <lineage>
        <taxon>Eukaryota</taxon>
        <taxon>Metazoa</taxon>
        <taxon>Chordata</taxon>
        <taxon>Craniata</taxon>
        <taxon>Vertebrata</taxon>
        <taxon>Chondrichthyes</taxon>
        <taxon>Elasmobranchii</taxon>
        <taxon>Galeomorphii</taxon>
        <taxon>Galeoidea</taxon>
        <taxon>Carcharhiniformes</taxon>
        <taxon>Scyliorhinidae</taxon>
        <taxon>Scyliorhinus</taxon>
    </lineage>
</organism>
<dbReference type="GO" id="GO:0000146">
    <property type="term" value="F:microfilament motor activity"/>
    <property type="evidence" value="ECO:0007669"/>
    <property type="project" value="InterPro"/>
</dbReference>
<dbReference type="GO" id="GO:0030048">
    <property type="term" value="P:actin filament-based movement"/>
    <property type="evidence" value="ECO:0007669"/>
    <property type="project" value="TreeGrafter"/>
</dbReference>
<sequence>CVELLITEQMRMYKIKMDGIAQLETEEQLAVRRLSLLRSKGPRSPKAIEENPPNLKSLDEEEPSDTDMEHEEEILIERIQSIKEEKDQLTLELPELEQRGSDEENIDSEASLSMESLLEDRPVQVEAGGPAVFQFTGKLRPPPHSMSTLQPPSALAECRIPLNQPESLPARPPVVQRRAFSMLSSIKLPRRNAALPTRNIKLPPGMVRNVGHIPAEAGPADEQHPSQVVTVQRREMPSRRSGNIHSMYIVARELQLSAQTDDVKPTPAKVQRRFSDPLSDLAHGADASNL</sequence>
<dbReference type="PANTHER" id="PTHR46184">
    <property type="entry name" value="UNCONVENTIONAL MYOSIN-IXB-LIKE PROTEIN"/>
    <property type="match status" value="1"/>
</dbReference>
<dbReference type="STRING" id="75743.A0A401PNZ4"/>
<dbReference type="GO" id="GO:0072673">
    <property type="term" value="P:lamellipodium morphogenesis"/>
    <property type="evidence" value="ECO:0007669"/>
    <property type="project" value="TreeGrafter"/>
</dbReference>
<comment type="caution">
    <text evidence="5">The sequence shown here is derived from an EMBL/GenBank/DDBJ whole genome shotgun (WGS) entry which is preliminary data.</text>
</comment>
<dbReference type="GO" id="GO:0035556">
    <property type="term" value="P:intracellular signal transduction"/>
    <property type="evidence" value="ECO:0007669"/>
    <property type="project" value="InterPro"/>
</dbReference>
<comment type="subcellular location">
    <subcellularLocation>
        <location evidence="1">Cytoplasm</location>
    </subcellularLocation>
</comment>
<feature type="region of interest" description="Disordered" evidence="4">
    <location>
        <begin position="260"/>
        <end position="290"/>
    </location>
</feature>
<keyword evidence="6" id="KW-1185">Reference proteome</keyword>
<dbReference type="GO" id="GO:0001726">
    <property type="term" value="C:ruffle"/>
    <property type="evidence" value="ECO:0007669"/>
    <property type="project" value="TreeGrafter"/>
</dbReference>
<proteinExistence type="predicted"/>
<name>A0A401PNZ4_SCYTO</name>
<evidence type="ECO:0000256" key="4">
    <source>
        <dbReference type="SAM" id="MobiDB-lite"/>
    </source>
</evidence>
<dbReference type="GO" id="GO:0005524">
    <property type="term" value="F:ATP binding"/>
    <property type="evidence" value="ECO:0007669"/>
    <property type="project" value="TreeGrafter"/>
</dbReference>
<protein>
    <submittedName>
        <fullName evidence="5">Uncharacterized protein</fullName>
    </submittedName>
</protein>
<dbReference type="EMBL" id="BFAA01017419">
    <property type="protein sequence ID" value="GCB74856.1"/>
    <property type="molecule type" value="Genomic_DNA"/>
</dbReference>
<feature type="coiled-coil region" evidence="3">
    <location>
        <begin position="72"/>
        <end position="99"/>
    </location>
</feature>
<gene>
    <name evidence="5" type="ORF">scyTo_0020820</name>
</gene>
<dbReference type="PANTHER" id="PTHR46184:SF2">
    <property type="entry name" value="UNCONVENTIONAL MYOSIN-IXB"/>
    <property type="match status" value="1"/>
</dbReference>
<dbReference type="GO" id="GO:0005096">
    <property type="term" value="F:GTPase activator activity"/>
    <property type="evidence" value="ECO:0007669"/>
    <property type="project" value="InterPro"/>
</dbReference>
<dbReference type="GO" id="GO:0051015">
    <property type="term" value="F:actin filament binding"/>
    <property type="evidence" value="ECO:0007669"/>
    <property type="project" value="TreeGrafter"/>
</dbReference>
<feature type="non-terminal residue" evidence="5">
    <location>
        <position position="1"/>
    </location>
</feature>
<keyword evidence="2" id="KW-0963">Cytoplasm</keyword>